<sequence length="148" mass="17656">MDENSIAEIRKGLEQQFRYKLYKDPKFPFLHSMGIRHMFQGFDAQEDGYIGTLHLWWSNESGEPSYHTKDKHFISGGWYAEWIDDALEAIKFAVECEKKHNPYAQKLTEAFVKEQERQSEKLARDMLDKKFKKDMKKVEEESKTVLWN</sequence>
<dbReference type="AlphaFoldDB" id="A0A382KEG2"/>
<proteinExistence type="predicted"/>
<organism evidence="1">
    <name type="scientific">marine metagenome</name>
    <dbReference type="NCBI Taxonomy" id="408172"/>
    <lineage>
        <taxon>unclassified sequences</taxon>
        <taxon>metagenomes</taxon>
        <taxon>ecological metagenomes</taxon>
    </lineage>
</organism>
<name>A0A382KEG2_9ZZZZ</name>
<protein>
    <submittedName>
        <fullName evidence="1">Uncharacterized protein</fullName>
    </submittedName>
</protein>
<dbReference type="EMBL" id="UINC01079637">
    <property type="protein sequence ID" value="SVC21823.1"/>
    <property type="molecule type" value="Genomic_DNA"/>
</dbReference>
<evidence type="ECO:0000313" key="1">
    <source>
        <dbReference type="EMBL" id="SVC21823.1"/>
    </source>
</evidence>
<gene>
    <name evidence="1" type="ORF">METZ01_LOCUS274677</name>
</gene>
<accession>A0A382KEG2</accession>
<reference evidence="1" key="1">
    <citation type="submission" date="2018-05" db="EMBL/GenBank/DDBJ databases">
        <authorList>
            <person name="Lanie J.A."/>
            <person name="Ng W.-L."/>
            <person name="Kazmierczak K.M."/>
            <person name="Andrzejewski T.M."/>
            <person name="Davidsen T.M."/>
            <person name="Wayne K.J."/>
            <person name="Tettelin H."/>
            <person name="Glass J.I."/>
            <person name="Rusch D."/>
            <person name="Podicherti R."/>
            <person name="Tsui H.-C.T."/>
            <person name="Winkler M.E."/>
        </authorList>
    </citation>
    <scope>NUCLEOTIDE SEQUENCE</scope>
</reference>